<dbReference type="AlphaFoldDB" id="A0A212J1K9"/>
<comment type="subcellular location">
    <subcellularLocation>
        <location evidence="1">Cell membrane</location>
        <topology evidence="1">Multi-pass membrane protein</topology>
    </subcellularLocation>
</comment>
<keyword evidence="4 7" id="KW-0812">Transmembrane</keyword>
<reference evidence="9" key="1">
    <citation type="submission" date="2016-04" db="EMBL/GenBank/DDBJ databases">
        <authorList>
            <person name="Evans L.H."/>
            <person name="Alamgir A."/>
            <person name="Owens N."/>
            <person name="Weber N.D."/>
            <person name="Virtaneva K."/>
            <person name="Barbian K."/>
            <person name="Babar A."/>
            <person name="Rosenke K."/>
        </authorList>
    </citation>
    <scope>NUCLEOTIDE SEQUENCE</scope>
    <source>
        <strain evidence="9">86-1</strain>
    </source>
</reference>
<evidence type="ECO:0000256" key="6">
    <source>
        <dbReference type="ARBA" id="ARBA00023136"/>
    </source>
</evidence>
<feature type="domain" description="Sulfatase N-terminal" evidence="8">
    <location>
        <begin position="220"/>
        <end position="507"/>
    </location>
</feature>
<evidence type="ECO:0000313" key="9">
    <source>
        <dbReference type="EMBL" id="SBV93310.1"/>
    </source>
</evidence>
<evidence type="ECO:0000256" key="3">
    <source>
        <dbReference type="ARBA" id="ARBA00022679"/>
    </source>
</evidence>
<dbReference type="GO" id="GO:0016776">
    <property type="term" value="F:phosphotransferase activity, phosphate group as acceptor"/>
    <property type="evidence" value="ECO:0007669"/>
    <property type="project" value="TreeGrafter"/>
</dbReference>
<evidence type="ECO:0000256" key="4">
    <source>
        <dbReference type="ARBA" id="ARBA00022692"/>
    </source>
</evidence>
<dbReference type="InterPro" id="IPR017850">
    <property type="entry name" value="Alkaline_phosphatase_core_sf"/>
</dbReference>
<sequence>MGEVLNILKRKKIQFFFLFYILLLVPILCPLAQNFTFIDKVAVFVVCGLLFAAIWVLSLFLSSKSEKIVYSIMLAISVIPGSIFLAYLLFARVMLEQNSVTSLFETNPEESKEFVAHYLSIWVIVGVLIYAAIPIVMICTMKSFKKLKIADNKLLFTLSIIIILCIVGINRVSRSVYFVNFYKTFVSYKLRTSYEIKTIKERQKEDYIVETLRKDTVPLTIVVVIGESLNKHHMSLYGYPRNTNPLLSQLGDSLIVYQDVVAPQVHTIPVMRSVLSMSELKHPEYFTEKPSLYELFNRSGYDTYLVSNQEFSEDCKSSYDILLTLAKKKYNVATYKQHDDIVLPVLDKIFDESANNRNNKLIVVHLIGNHMAYEFRYPKEYIVYNNKKDNLVADAPFRDDKAKKTIDKFDNSVLYNDYIISSIINTLKSRQKEDAVMIYFSDHGEELYDYREFAGHAYEKVSPTMSEIPFMIWMSPSYRKKHTDLIFDNKRPYSTEDFIYSLSDLAGLSYKDYNDSRSLFSKEFKAKERYVGEKRYEEIKEKWPPNPPEGDLQR</sequence>
<feature type="transmembrane region" description="Helical" evidence="7">
    <location>
        <begin position="68"/>
        <end position="95"/>
    </location>
</feature>
<dbReference type="Pfam" id="PF00884">
    <property type="entry name" value="Sulfatase"/>
    <property type="match status" value="1"/>
</dbReference>
<gene>
    <name evidence="9" type="ORF">KL86DYS1_10834</name>
</gene>
<dbReference type="Gene3D" id="3.40.720.10">
    <property type="entry name" value="Alkaline Phosphatase, subunit A"/>
    <property type="match status" value="1"/>
</dbReference>
<protein>
    <recommendedName>
        <fullName evidence="8">Sulfatase N-terminal domain-containing protein</fullName>
    </recommendedName>
</protein>
<dbReference type="InterPro" id="IPR000917">
    <property type="entry name" value="Sulfatase_N"/>
</dbReference>
<dbReference type="GO" id="GO:0005886">
    <property type="term" value="C:plasma membrane"/>
    <property type="evidence" value="ECO:0007669"/>
    <property type="project" value="UniProtKB-SubCell"/>
</dbReference>
<name>A0A212J1K9_9BACT</name>
<feature type="transmembrane region" description="Helical" evidence="7">
    <location>
        <begin position="41"/>
        <end position="61"/>
    </location>
</feature>
<evidence type="ECO:0000256" key="5">
    <source>
        <dbReference type="ARBA" id="ARBA00022989"/>
    </source>
</evidence>
<dbReference type="SUPFAM" id="SSF53649">
    <property type="entry name" value="Alkaline phosphatase-like"/>
    <property type="match status" value="1"/>
</dbReference>
<feature type="transmembrane region" description="Helical" evidence="7">
    <location>
        <begin position="154"/>
        <end position="173"/>
    </location>
</feature>
<dbReference type="PANTHER" id="PTHR30443">
    <property type="entry name" value="INNER MEMBRANE PROTEIN"/>
    <property type="match status" value="1"/>
</dbReference>
<evidence type="ECO:0000256" key="2">
    <source>
        <dbReference type="ARBA" id="ARBA00022475"/>
    </source>
</evidence>
<keyword evidence="6 7" id="KW-0472">Membrane</keyword>
<keyword evidence="5 7" id="KW-1133">Transmembrane helix</keyword>
<dbReference type="CDD" id="cd16017">
    <property type="entry name" value="LptA"/>
    <property type="match status" value="1"/>
</dbReference>
<dbReference type="PANTHER" id="PTHR30443:SF2">
    <property type="entry name" value="PHOSPHOETHANOLAMINE TRANSFERASE EPTC"/>
    <property type="match status" value="1"/>
</dbReference>
<keyword evidence="2" id="KW-1003">Cell membrane</keyword>
<dbReference type="RefSeq" id="WP_296938718.1">
    <property type="nucleotide sequence ID" value="NZ_LT599032.1"/>
</dbReference>
<accession>A0A212J1K9</accession>
<evidence type="ECO:0000256" key="7">
    <source>
        <dbReference type="SAM" id="Phobius"/>
    </source>
</evidence>
<evidence type="ECO:0000259" key="8">
    <source>
        <dbReference type="Pfam" id="PF00884"/>
    </source>
</evidence>
<feature type="transmembrane region" description="Helical" evidence="7">
    <location>
        <begin position="115"/>
        <end position="133"/>
    </location>
</feature>
<feature type="transmembrane region" description="Helical" evidence="7">
    <location>
        <begin position="15"/>
        <end position="35"/>
    </location>
</feature>
<organism evidence="9">
    <name type="scientific">uncultured Dysgonomonas sp</name>
    <dbReference type="NCBI Taxonomy" id="206096"/>
    <lineage>
        <taxon>Bacteria</taxon>
        <taxon>Pseudomonadati</taxon>
        <taxon>Bacteroidota</taxon>
        <taxon>Bacteroidia</taxon>
        <taxon>Bacteroidales</taxon>
        <taxon>Dysgonomonadaceae</taxon>
        <taxon>Dysgonomonas</taxon>
        <taxon>environmental samples</taxon>
    </lineage>
</organism>
<dbReference type="GO" id="GO:0009244">
    <property type="term" value="P:lipopolysaccharide core region biosynthetic process"/>
    <property type="evidence" value="ECO:0007669"/>
    <property type="project" value="TreeGrafter"/>
</dbReference>
<keyword evidence="3" id="KW-0808">Transferase</keyword>
<dbReference type="InterPro" id="IPR058130">
    <property type="entry name" value="PEA_transf_C"/>
</dbReference>
<dbReference type="EMBL" id="FLUM01000001">
    <property type="protein sequence ID" value="SBV93310.1"/>
    <property type="molecule type" value="Genomic_DNA"/>
</dbReference>
<evidence type="ECO:0000256" key="1">
    <source>
        <dbReference type="ARBA" id="ARBA00004651"/>
    </source>
</evidence>
<proteinExistence type="predicted"/>
<dbReference type="InterPro" id="IPR040423">
    <property type="entry name" value="PEA_transferase"/>
</dbReference>